<evidence type="ECO:0000313" key="2">
    <source>
        <dbReference type="Proteomes" id="UP000734854"/>
    </source>
</evidence>
<dbReference type="EMBL" id="JACMSC010000014">
    <property type="protein sequence ID" value="KAG6490891.1"/>
    <property type="molecule type" value="Genomic_DNA"/>
</dbReference>
<sequence>MEELRGAVTAGDVTPAHPGHVLRQLLDGAQATEAVTLPPEAELEKGKSYFLVPAAETTARCGGKGGGRFSRPELSTTQPSLPEFILILFLQMEYDYMIH</sequence>
<keyword evidence="2" id="KW-1185">Reference proteome</keyword>
<evidence type="ECO:0000313" key="1">
    <source>
        <dbReference type="EMBL" id="KAG6490891.1"/>
    </source>
</evidence>
<proteinExistence type="predicted"/>
<reference evidence="1 2" key="1">
    <citation type="submission" date="2020-08" db="EMBL/GenBank/DDBJ databases">
        <title>Plant Genome Project.</title>
        <authorList>
            <person name="Zhang R.-G."/>
        </authorList>
    </citation>
    <scope>NUCLEOTIDE SEQUENCE [LARGE SCALE GENOMIC DNA]</scope>
    <source>
        <tissue evidence="1">Rhizome</tissue>
    </source>
</reference>
<dbReference type="Proteomes" id="UP000734854">
    <property type="component" value="Unassembled WGS sequence"/>
</dbReference>
<accession>A0A8J5KND2</accession>
<protein>
    <submittedName>
        <fullName evidence="1">Uncharacterized protein</fullName>
    </submittedName>
</protein>
<organism evidence="1 2">
    <name type="scientific">Zingiber officinale</name>
    <name type="common">Ginger</name>
    <name type="synonym">Amomum zingiber</name>
    <dbReference type="NCBI Taxonomy" id="94328"/>
    <lineage>
        <taxon>Eukaryota</taxon>
        <taxon>Viridiplantae</taxon>
        <taxon>Streptophyta</taxon>
        <taxon>Embryophyta</taxon>
        <taxon>Tracheophyta</taxon>
        <taxon>Spermatophyta</taxon>
        <taxon>Magnoliopsida</taxon>
        <taxon>Liliopsida</taxon>
        <taxon>Zingiberales</taxon>
        <taxon>Zingiberaceae</taxon>
        <taxon>Zingiber</taxon>
    </lineage>
</organism>
<dbReference type="Pfam" id="PF14009">
    <property type="entry name" value="PADRE"/>
    <property type="match status" value="1"/>
</dbReference>
<dbReference type="AlphaFoldDB" id="A0A8J5KND2"/>
<dbReference type="InterPro" id="IPR025322">
    <property type="entry name" value="PADRE_dom"/>
</dbReference>
<gene>
    <name evidence="1" type="ORF">ZIOFF_052222</name>
</gene>
<comment type="caution">
    <text evidence="1">The sequence shown here is derived from an EMBL/GenBank/DDBJ whole genome shotgun (WGS) entry which is preliminary data.</text>
</comment>
<name>A0A8J5KND2_ZINOF</name>